<keyword evidence="2 7" id="KW-0813">Transport</keyword>
<dbReference type="GO" id="GO:0055085">
    <property type="term" value="P:transmembrane transport"/>
    <property type="evidence" value="ECO:0007669"/>
    <property type="project" value="InterPro"/>
</dbReference>
<feature type="transmembrane region" description="Helical" evidence="7">
    <location>
        <begin position="236"/>
        <end position="260"/>
    </location>
</feature>
<dbReference type="PANTHER" id="PTHR30465">
    <property type="entry name" value="INNER MEMBRANE ABC TRANSPORTER"/>
    <property type="match status" value="1"/>
</dbReference>
<keyword evidence="10" id="KW-1185">Reference proteome</keyword>
<evidence type="ECO:0000256" key="2">
    <source>
        <dbReference type="ARBA" id="ARBA00022448"/>
    </source>
</evidence>
<dbReference type="NCBIfam" id="NF043081">
    <property type="entry name" value="MMSYN1_0165"/>
    <property type="match status" value="1"/>
</dbReference>
<name>A0A2K8P1K7_9MOLU</name>
<organism evidence="9 10">
    <name type="scientific">Williamsoniiplasma somnilux</name>
    <dbReference type="NCBI Taxonomy" id="215578"/>
    <lineage>
        <taxon>Bacteria</taxon>
        <taxon>Bacillati</taxon>
        <taxon>Mycoplasmatota</taxon>
        <taxon>Mollicutes</taxon>
        <taxon>Entomoplasmatales</taxon>
        <taxon>Williamsoniiplasma</taxon>
    </lineage>
</organism>
<evidence type="ECO:0000313" key="9">
    <source>
        <dbReference type="EMBL" id="ATZ18891.1"/>
    </source>
</evidence>
<feature type="transmembrane region" description="Helical" evidence="7">
    <location>
        <begin position="200"/>
        <end position="224"/>
    </location>
</feature>
<dbReference type="GO" id="GO:0005886">
    <property type="term" value="C:plasma membrane"/>
    <property type="evidence" value="ECO:0007669"/>
    <property type="project" value="UniProtKB-SubCell"/>
</dbReference>
<evidence type="ECO:0000256" key="1">
    <source>
        <dbReference type="ARBA" id="ARBA00004651"/>
    </source>
</evidence>
<dbReference type="Proteomes" id="UP000232230">
    <property type="component" value="Chromosome"/>
</dbReference>
<protein>
    <submittedName>
        <fullName evidence="9">Oligopeptide ABC transporter permease</fullName>
    </submittedName>
</protein>
<comment type="subcellular location">
    <subcellularLocation>
        <location evidence="1 7">Cell membrane</location>
        <topology evidence="1 7">Multi-pass membrane protein</topology>
    </subcellularLocation>
</comment>
<dbReference type="InterPro" id="IPR035906">
    <property type="entry name" value="MetI-like_sf"/>
</dbReference>
<evidence type="ECO:0000256" key="4">
    <source>
        <dbReference type="ARBA" id="ARBA00022692"/>
    </source>
</evidence>
<dbReference type="AlphaFoldDB" id="A0A2K8P1K7"/>
<evidence type="ECO:0000256" key="5">
    <source>
        <dbReference type="ARBA" id="ARBA00022989"/>
    </source>
</evidence>
<evidence type="ECO:0000256" key="7">
    <source>
        <dbReference type="RuleBase" id="RU363032"/>
    </source>
</evidence>
<reference evidence="9 10" key="1">
    <citation type="submission" date="2017-11" db="EMBL/GenBank/DDBJ databases">
        <title>Genome sequence of Entomoplasma somnilux PYAN-1 (ATCC 49194).</title>
        <authorList>
            <person name="Lo W.-S."/>
            <person name="Gasparich G.E."/>
            <person name="Kuo C.-H."/>
        </authorList>
    </citation>
    <scope>NUCLEOTIDE SEQUENCE [LARGE SCALE GENOMIC DNA]</scope>
    <source>
        <strain evidence="9 10">PYAN-1</strain>
    </source>
</reference>
<dbReference type="PANTHER" id="PTHR30465:SF0">
    <property type="entry name" value="OLIGOPEPTIDE TRANSPORT SYSTEM PERMEASE PROTEIN APPB"/>
    <property type="match status" value="1"/>
</dbReference>
<sequence>MAFFVNTDLNNENNKIKQIDLDLESLDFNLDEELIDAKTSSLKSFQYWYEDISANIYKYFVHRPLIGYSFKRIIYGLMTLLVAVVILFILVRIVTPDTQYLPENWNKMGLNEAQLQSLLDERMKKFGVYGPIGEQLLNYLKNIFPLIPKEIPVDYEFALVNNEIVKVSEVTETRWIYLGVVSSTSIATPESDVLQLFSKAIPYSLAFGSVAVCLSYLIGVPLGIQAAKKKGKILDSAINGFSVLLVAVPGLVIVLGLYLLSVSGLGQSGLFSSGSFWTKFWPIVVLMLMMTPSTIILTRRYVIDEMTADYTKFAYSKGLGSTKVFYVHIFRNAGIRILKQFPLDLAVTLFGASILTEQQWAIPGMARYIVAAIGGTKDSFVILGYVSFASFITIFSSLISDLFLVAMDPRVNLNKK</sequence>
<feature type="transmembrane region" description="Helical" evidence="7">
    <location>
        <begin position="280"/>
        <end position="298"/>
    </location>
</feature>
<evidence type="ECO:0000256" key="3">
    <source>
        <dbReference type="ARBA" id="ARBA00022475"/>
    </source>
</evidence>
<comment type="similarity">
    <text evidence="7">Belongs to the binding-protein-dependent transport system permease family.</text>
</comment>
<accession>A0A2K8P1K7</accession>
<dbReference type="Gene3D" id="1.10.3720.10">
    <property type="entry name" value="MetI-like"/>
    <property type="match status" value="1"/>
</dbReference>
<feature type="domain" description="ABC transmembrane type-1" evidence="8">
    <location>
        <begin position="201"/>
        <end position="404"/>
    </location>
</feature>
<dbReference type="InterPro" id="IPR000515">
    <property type="entry name" value="MetI-like"/>
</dbReference>
<evidence type="ECO:0000313" key="10">
    <source>
        <dbReference type="Proteomes" id="UP000232230"/>
    </source>
</evidence>
<dbReference type="RefSeq" id="WP_034942344.1">
    <property type="nucleotide sequence ID" value="NZ_CP024965.1"/>
</dbReference>
<keyword evidence="5 7" id="KW-1133">Transmembrane helix</keyword>
<feature type="transmembrane region" description="Helical" evidence="7">
    <location>
        <begin position="73"/>
        <end position="95"/>
    </location>
</feature>
<dbReference type="KEGG" id="esx:ESOMN_v1c05090"/>
<evidence type="ECO:0000256" key="6">
    <source>
        <dbReference type="ARBA" id="ARBA00023136"/>
    </source>
</evidence>
<dbReference type="SUPFAM" id="SSF161098">
    <property type="entry name" value="MetI-like"/>
    <property type="match status" value="1"/>
</dbReference>
<gene>
    <name evidence="9" type="primary">oppB</name>
    <name evidence="9" type="ORF">ESOMN_v1c05090</name>
</gene>
<feature type="transmembrane region" description="Helical" evidence="7">
    <location>
        <begin position="382"/>
        <end position="406"/>
    </location>
</feature>
<keyword evidence="3" id="KW-1003">Cell membrane</keyword>
<dbReference type="Pfam" id="PF00528">
    <property type="entry name" value="BPD_transp_1"/>
    <property type="match status" value="1"/>
</dbReference>
<keyword evidence="4 7" id="KW-0812">Transmembrane</keyword>
<dbReference type="PROSITE" id="PS50928">
    <property type="entry name" value="ABC_TM1"/>
    <property type="match status" value="1"/>
</dbReference>
<proteinExistence type="inferred from homology"/>
<keyword evidence="6 7" id="KW-0472">Membrane</keyword>
<evidence type="ECO:0000259" key="8">
    <source>
        <dbReference type="PROSITE" id="PS50928"/>
    </source>
</evidence>
<dbReference type="CDD" id="cd06261">
    <property type="entry name" value="TM_PBP2"/>
    <property type="match status" value="1"/>
</dbReference>
<dbReference type="EMBL" id="CP024965">
    <property type="protein sequence ID" value="ATZ18891.1"/>
    <property type="molecule type" value="Genomic_DNA"/>
</dbReference>